<proteinExistence type="predicted"/>
<dbReference type="InterPro" id="IPR001254">
    <property type="entry name" value="Trypsin_dom"/>
</dbReference>
<feature type="domain" description="Peptidase S1" evidence="3">
    <location>
        <begin position="17"/>
        <end position="264"/>
    </location>
</feature>
<protein>
    <recommendedName>
        <fullName evidence="3">Peptidase S1 domain-containing protein</fullName>
    </recommendedName>
</protein>
<dbReference type="GO" id="GO:0006508">
    <property type="term" value="P:proteolysis"/>
    <property type="evidence" value="ECO:0007669"/>
    <property type="project" value="InterPro"/>
</dbReference>
<dbReference type="STRING" id="4846.A0A367KJS1"/>
<keyword evidence="1" id="KW-1015">Disulfide bond</keyword>
<evidence type="ECO:0000313" key="4">
    <source>
        <dbReference type="EMBL" id="RCI02391.1"/>
    </source>
</evidence>
<dbReference type="InterPro" id="IPR051487">
    <property type="entry name" value="Ser/Thr_Proteases_Immune/Dev"/>
</dbReference>
<dbReference type="InterPro" id="IPR001314">
    <property type="entry name" value="Peptidase_S1A"/>
</dbReference>
<feature type="signal peptide" evidence="2">
    <location>
        <begin position="1"/>
        <end position="16"/>
    </location>
</feature>
<dbReference type="OrthoDB" id="6380398at2759"/>
<dbReference type="SUPFAM" id="SSF50494">
    <property type="entry name" value="Trypsin-like serine proteases"/>
    <property type="match status" value="1"/>
</dbReference>
<dbReference type="InterPro" id="IPR018114">
    <property type="entry name" value="TRYPSIN_HIS"/>
</dbReference>
<dbReference type="Proteomes" id="UP000253551">
    <property type="component" value="Unassembled WGS sequence"/>
</dbReference>
<dbReference type="InterPro" id="IPR043504">
    <property type="entry name" value="Peptidase_S1_PA_chymotrypsin"/>
</dbReference>
<dbReference type="SMART" id="SM00020">
    <property type="entry name" value="Tryp_SPc"/>
    <property type="match status" value="1"/>
</dbReference>
<evidence type="ECO:0000259" key="3">
    <source>
        <dbReference type="PROSITE" id="PS50240"/>
    </source>
</evidence>
<dbReference type="PANTHER" id="PTHR24256">
    <property type="entry name" value="TRYPTASE-RELATED"/>
    <property type="match status" value="1"/>
</dbReference>
<dbReference type="Gene3D" id="2.40.10.10">
    <property type="entry name" value="Trypsin-like serine proteases"/>
    <property type="match status" value="1"/>
</dbReference>
<dbReference type="PRINTS" id="PR00722">
    <property type="entry name" value="CHYMOTRYPSIN"/>
</dbReference>
<comment type="caution">
    <text evidence="4">The sequence shown here is derived from an EMBL/GenBank/DDBJ whole genome shotgun (WGS) entry which is preliminary data.</text>
</comment>
<feature type="chain" id="PRO_5016883333" description="Peptidase S1 domain-containing protein" evidence="2">
    <location>
        <begin position="17"/>
        <end position="299"/>
    </location>
</feature>
<keyword evidence="5" id="KW-1185">Reference proteome</keyword>
<reference evidence="4 5" key="1">
    <citation type="journal article" date="2018" name="G3 (Bethesda)">
        <title>Phylogenetic and Phylogenomic Definition of Rhizopus Species.</title>
        <authorList>
            <person name="Gryganskyi A.P."/>
            <person name="Golan J."/>
            <person name="Dolatabadi S."/>
            <person name="Mondo S."/>
            <person name="Robb S."/>
            <person name="Idnurm A."/>
            <person name="Muszewska A."/>
            <person name="Steczkiewicz K."/>
            <person name="Masonjones S."/>
            <person name="Liao H.L."/>
            <person name="Gajdeczka M.T."/>
            <person name="Anike F."/>
            <person name="Vuek A."/>
            <person name="Anishchenko I.M."/>
            <person name="Voigt K."/>
            <person name="de Hoog G.S."/>
            <person name="Smith M.E."/>
            <person name="Heitman J."/>
            <person name="Vilgalys R."/>
            <person name="Stajich J.E."/>
        </authorList>
    </citation>
    <scope>NUCLEOTIDE SEQUENCE [LARGE SCALE GENOMIC DNA]</scope>
    <source>
        <strain evidence="4 5">LSU 92-RS-03</strain>
    </source>
</reference>
<dbReference type="InterPro" id="IPR009003">
    <property type="entry name" value="Peptidase_S1_PA"/>
</dbReference>
<evidence type="ECO:0000313" key="5">
    <source>
        <dbReference type="Proteomes" id="UP000253551"/>
    </source>
</evidence>
<name>A0A367KJS1_RHIST</name>
<organism evidence="4 5">
    <name type="scientific">Rhizopus stolonifer</name>
    <name type="common">Rhizopus nigricans</name>
    <dbReference type="NCBI Taxonomy" id="4846"/>
    <lineage>
        <taxon>Eukaryota</taxon>
        <taxon>Fungi</taxon>
        <taxon>Fungi incertae sedis</taxon>
        <taxon>Mucoromycota</taxon>
        <taxon>Mucoromycotina</taxon>
        <taxon>Mucoromycetes</taxon>
        <taxon>Mucorales</taxon>
        <taxon>Mucorineae</taxon>
        <taxon>Rhizopodaceae</taxon>
        <taxon>Rhizopus</taxon>
    </lineage>
</organism>
<dbReference type="AlphaFoldDB" id="A0A367KJS1"/>
<gene>
    <name evidence="4" type="ORF">CU098_008529</name>
</gene>
<dbReference type="Pfam" id="PF00089">
    <property type="entry name" value="Trypsin"/>
    <property type="match status" value="1"/>
</dbReference>
<keyword evidence="2" id="KW-0732">Signal</keyword>
<dbReference type="PROSITE" id="PS50240">
    <property type="entry name" value="TRYPSIN_DOM"/>
    <property type="match status" value="1"/>
</dbReference>
<evidence type="ECO:0000256" key="2">
    <source>
        <dbReference type="SAM" id="SignalP"/>
    </source>
</evidence>
<evidence type="ECO:0000256" key="1">
    <source>
        <dbReference type="ARBA" id="ARBA00023157"/>
    </source>
</evidence>
<dbReference type="PROSITE" id="PS00134">
    <property type="entry name" value="TRYPSIN_HIS"/>
    <property type="match status" value="1"/>
</dbReference>
<sequence length="299" mass="33067">MHIFILSISLLAAVNAMSGGRAVTSSEQFPFFVTLTTPILCGGTIISLDPAWIITAAHCIEDSTSGSLIGYGSREFSKQTYATIKQIVLHPLYVSNKQLETQVYASNRTDIVPYDIGLLQLTKPLPQNEYTDRIPLLADQEIATLETMGMGYTGYQQPHADLLQYTECNSSRTGVLHDDNFNHSIILAHSEANLCHGDSGSPLVTKLYGSNSYYLAGILNRILNAYDPDPNQVSCPFHQSESTLFVNAFVKPYVHIKWIMNSTQLSKEALLNNVYKPVASHASSQRRSLLMFISCLLLL</sequence>
<dbReference type="GO" id="GO:0004252">
    <property type="term" value="F:serine-type endopeptidase activity"/>
    <property type="evidence" value="ECO:0007669"/>
    <property type="project" value="InterPro"/>
</dbReference>
<accession>A0A367KJS1</accession>
<dbReference type="EMBL" id="PJQM01001413">
    <property type="protein sequence ID" value="RCI02391.1"/>
    <property type="molecule type" value="Genomic_DNA"/>
</dbReference>